<accession>K4I1L5</accession>
<dbReference type="RefSeq" id="YP_006905997.1">
    <property type="nucleotide sequence ID" value="NC_018832.1"/>
</dbReference>
<proteinExistence type="predicted"/>
<gene>
    <name evidence="1" type="ORF">Redjac_0130</name>
</gene>
<dbReference type="EMBL" id="JX296113">
    <property type="protein sequence ID" value="AFU62977.1"/>
    <property type="molecule type" value="Genomic_DNA"/>
</dbReference>
<organism evidence="1 2">
    <name type="scientific">Providencia phage Redjac</name>
    <dbReference type="NCBI Taxonomy" id="1235559"/>
    <lineage>
        <taxon>Viruses</taxon>
        <taxon>Duplodnaviria</taxon>
        <taxon>Heunggongvirae</taxon>
        <taxon>Uroviricota</taxon>
        <taxon>Caudoviricetes</taxon>
        <taxon>Casjensviridae</taxon>
        <taxon>Redjacvirus</taxon>
        <taxon>Redjacvirus redjac</taxon>
    </lineage>
</organism>
<reference evidence="1 2" key="1">
    <citation type="journal article" date="2013" name="PLoS ONE">
        <title>Enhanced de novo assembly of high throughput pyrosequencing data using whole genome mapping.</title>
        <authorList>
            <person name="Onmus-Leone F."/>
            <person name="Hang J."/>
            <person name="Clifford R.J."/>
            <person name="Yang Y."/>
            <person name="Riley M.C."/>
            <person name="Kuschner R.A."/>
            <person name="Waterman P.E."/>
            <person name="Lesho E.P."/>
        </authorList>
    </citation>
    <scope>NUCLEOTIDE SEQUENCE [LARGE SCALE GENOMIC DNA]</scope>
</reference>
<sequence length="344" mass="39362">MSIARSMRQTYTSRLAEATYLKNKATNKKDETKNMNGVLINETSDATLYLETGRGRTFYRAYIRDEILAGNLRIAIGPANRISVCVKDSPWERLVAIQVALGVVRKDRKRYAIDVRLDGKAVYMYMPESIYEIVDDTPIARMKSPIHENTHNLLKSTAVEMRNRLRSFEKSNPQESLSWERTDWESVCIERIQEALRQGRTFDAMNYLMFAQHHGWNVAKVLEAPEVLTTSTDDIDSRTIPYTFATYKDYCDYSGLYSVLIDALNQAAYGKGMERHANNLPFEEQKMQTICDAQGSSKGMAFQAIKKILESEGMEYQAKKREILGAIVYAAGIIIWEEKQPIED</sequence>
<keyword evidence="2" id="KW-1185">Reference proteome</keyword>
<name>K4I1L5_9CAUD</name>
<protein>
    <submittedName>
        <fullName evidence="1">Uncharacterized protein</fullName>
    </submittedName>
</protein>
<dbReference type="KEGG" id="vg:13826460"/>
<dbReference type="GeneID" id="13826460"/>
<evidence type="ECO:0000313" key="2">
    <source>
        <dbReference type="Proteomes" id="UP000008038"/>
    </source>
</evidence>
<dbReference type="OrthoDB" id="6005at10239"/>
<dbReference type="Proteomes" id="UP000008038">
    <property type="component" value="Segment"/>
</dbReference>
<evidence type="ECO:0000313" key="1">
    <source>
        <dbReference type="EMBL" id="AFU62977.1"/>
    </source>
</evidence>